<feature type="transmembrane region" description="Helical" evidence="5">
    <location>
        <begin position="264"/>
        <end position="284"/>
    </location>
</feature>
<feature type="transmembrane region" description="Helical" evidence="5">
    <location>
        <begin position="102"/>
        <end position="124"/>
    </location>
</feature>
<dbReference type="OrthoDB" id="9763654at2"/>
<evidence type="ECO:0000313" key="7">
    <source>
        <dbReference type="Proteomes" id="UP000070456"/>
    </source>
</evidence>
<sequence length="925" mass="107123">MGVESMEKIKKKIGIFLIIGIVVLLASFNTMIRFVTDYQWFREVGYDQVFLTKLKTQLKIGIPLFLVLTIFIYFYLQTIKKDYYRKVHTVYQGLDEKVINRIALAGAAFVSFITSATFAGSLWFELLTFLHGVPFGIADPIFGRDISFYMFQYPFIGQIYSTFISFIILLTVITLVFYIIMMGLRRPTLFDVKYGPEDARTQTGFHMENGKKLMHIALRQLLILGFIFFITLGLGYFLKIFELLYSPRGVAYGASFTDIHVTLWIYRFLTGLSFLSAILLLVGVQRKKLRVALAGPMMMIAVAILGNFVELGVQNFIVSPDEISKERQYLEYNIQYTKMAYGLENIEEKNFSADQQLTSEDLKENRETIENIRINDYRPARQFYNQRQGIRPYYQFHDVDIDRYIIDGQYRQVFLAAREIDTKKVNEQWINRHLKYTHGYGAVLSPVNRITAEGQPQLLIRNIPPESDAEGLHIQRPEIYFGELTDTYVITNTKEKEFDYPKGDENAETIYQGKGGISLKGFNKLLYALRQGSFKMLVSGNITGESKILMHRNIHERVRKIAPFIYYDEDPYLVIDQGRLFWVIDGYTISSNYPYAQPFIGEKGNYIRNAVKVVIDAYHGTTTYYIADERDPVVETLRKIFPQLFTSMDQMPGGIKDHIRYPQELFDIQANVYRLYHMTNPEVFYLKEDLWDIANELYERKEQVMESSYMVMKLPGMEKEEFVLSIPYTPKGKPNMTALLVARNDGENYGKLIVYKLPKQKNIYGPMQIETKINQDPNISKEFSLWGQQGSTYIHGNLLTIPIENAFIYVEPIYLKADNENSLPEVKRVIVAYGDRIAYEETLEAALNKLFGTDFGKTGDPETPMPAPVVEGEPQHIRELIIKANEIFRRAQEAQRAGHWADYGKYIDELERTLERLHQLGTAEE</sequence>
<proteinExistence type="inferred from homology"/>
<feature type="transmembrane region" description="Helical" evidence="5">
    <location>
        <begin position="12"/>
        <end position="36"/>
    </location>
</feature>
<evidence type="ECO:0000256" key="5">
    <source>
        <dbReference type="HAMAP-Rule" id="MF_01600"/>
    </source>
</evidence>
<dbReference type="Proteomes" id="UP000070456">
    <property type="component" value="Unassembled WGS sequence"/>
</dbReference>
<name>A0A140KZG6_9FIRM</name>
<protein>
    <recommendedName>
        <fullName evidence="5">UPF0182 protein AN619_29860</fullName>
    </recommendedName>
</protein>
<evidence type="ECO:0000313" key="6">
    <source>
        <dbReference type="EMBL" id="KXG73691.1"/>
    </source>
</evidence>
<dbReference type="EMBL" id="LOEE01000083">
    <property type="protein sequence ID" value="KXG73691.1"/>
    <property type="molecule type" value="Genomic_DNA"/>
</dbReference>
<keyword evidence="3 5" id="KW-1133">Transmembrane helix</keyword>
<feature type="transmembrane region" description="Helical" evidence="5">
    <location>
        <begin position="56"/>
        <end position="76"/>
    </location>
</feature>
<dbReference type="PATRIC" id="fig|520762.4.peg.3291"/>
<dbReference type="Pfam" id="PF03699">
    <property type="entry name" value="UPF0182"/>
    <property type="match status" value="1"/>
</dbReference>
<keyword evidence="2 5" id="KW-0812">Transmembrane</keyword>
<dbReference type="GO" id="GO:0005576">
    <property type="term" value="C:extracellular region"/>
    <property type="evidence" value="ECO:0007669"/>
    <property type="project" value="TreeGrafter"/>
</dbReference>
<dbReference type="PANTHER" id="PTHR39344:SF1">
    <property type="entry name" value="UPF0182 PROTEIN SLL1060"/>
    <property type="match status" value="1"/>
</dbReference>
<reference evidence="6 7" key="1">
    <citation type="submission" date="2015-12" db="EMBL/GenBank/DDBJ databases">
        <title>Draft genome sequence of the thermoanaerobe Thermotalea metallivorans, an isolate from the runoff channel of the Great Artesian Basin, Australia.</title>
        <authorList>
            <person name="Patel B.K."/>
        </authorList>
    </citation>
    <scope>NUCLEOTIDE SEQUENCE [LARGE SCALE GENOMIC DNA]</scope>
    <source>
        <strain evidence="6 7">B2-1</strain>
    </source>
</reference>
<keyword evidence="4 5" id="KW-0472">Membrane</keyword>
<evidence type="ECO:0000256" key="3">
    <source>
        <dbReference type="ARBA" id="ARBA00022989"/>
    </source>
</evidence>
<evidence type="ECO:0000256" key="4">
    <source>
        <dbReference type="ARBA" id="ARBA00023136"/>
    </source>
</evidence>
<organism evidence="6 7">
    <name type="scientific">Thermotalea metallivorans</name>
    <dbReference type="NCBI Taxonomy" id="520762"/>
    <lineage>
        <taxon>Bacteria</taxon>
        <taxon>Bacillati</taxon>
        <taxon>Bacillota</taxon>
        <taxon>Clostridia</taxon>
        <taxon>Peptostreptococcales</taxon>
        <taxon>Thermotaleaceae</taxon>
        <taxon>Thermotalea</taxon>
    </lineage>
</organism>
<dbReference type="HAMAP" id="MF_01600">
    <property type="entry name" value="UPF0182"/>
    <property type="match status" value="1"/>
</dbReference>
<keyword evidence="7" id="KW-1185">Reference proteome</keyword>
<dbReference type="PANTHER" id="PTHR39344">
    <property type="entry name" value="UPF0182 PROTEIN SLL1060"/>
    <property type="match status" value="1"/>
</dbReference>
<comment type="similarity">
    <text evidence="5">Belongs to the UPF0182 family.</text>
</comment>
<evidence type="ECO:0000256" key="1">
    <source>
        <dbReference type="ARBA" id="ARBA00022475"/>
    </source>
</evidence>
<evidence type="ECO:0000256" key="2">
    <source>
        <dbReference type="ARBA" id="ARBA00022692"/>
    </source>
</evidence>
<dbReference type="STRING" id="520762.AN619_29860"/>
<feature type="transmembrane region" description="Helical" evidence="5">
    <location>
        <begin position="159"/>
        <end position="180"/>
    </location>
</feature>
<feature type="transmembrane region" description="Helical" evidence="5">
    <location>
        <begin position="221"/>
        <end position="244"/>
    </location>
</feature>
<dbReference type="AlphaFoldDB" id="A0A140KZG6"/>
<dbReference type="GO" id="GO:0005886">
    <property type="term" value="C:plasma membrane"/>
    <property type="evidence" value="ECO:0007669"/>
    <property type="project" value="UniProtKB-SubCell"/>
</dbReference>
<gene>
    <name evidence="6" type="ORF">AN619_29860</name>
</gene>
<feature type="transmembrane region" description="Helical" evidence="5">
    <location>
        <begin position="291"/>
        <end position="309"/>
    </location>
</feature>
<dbReference type="InterPro" id="IPR005372">
    <property type="entry name" value="UPF0182"/>
</dbReference>
<keyword evidence="1 5" id="KW-1003">Cell membrane</keyword>
<comment type="subcellular location">
    <subcellularLocation>
        <location evidence="5">Cell membrane</location>
        <topology evidence="5">Multi-pass membrane protein</topology>
    </subcellularLocation>
</comment>
<comment type="caution">
    <text evidence="6">The sequence shown here is derived from an EMBL/GenBank/DDBJ whole genome shotgun (WGS) entry which is preliminary data.</text>
</comment>
<accession>A0A140KZG6</accession>